<dbReference type="PANTHER" id="PTHR43792">
    <property type="entry name" value="GNAT FAMILY, PUTATIVE (AFU_ORTHOLOGUE AFUA_3G00765)-RELATED-RELATED"/>
    <property type="match status" value="1"/>
</dbReference>
<organism evidence="2 3">
    <name type="scientific">Metalysinibacillus jejuensis</name>
    <dbReference type="NCBI Taxonomy" id="914327"/>
    <lineage>
        <taxon>Bacteria</taxon>
        <taxon>Bacillati</taxon>
        <taxon>Bacillota</taxon>
        <taxon>Bacilli</taxon>
        <taxon>Bacillales</taxon>
        <taxon>Caryophanaceae</taxon>
        <taxon>Metalysinibacillus</taxon>
    </lineage>
</organism>
<reference evidence="2" key="2">
    <citation type="submission" date="2021-09" db="EMBL/GenBank/DDBJ databases">
        <authorList>
            <person name="Gilroy R."/>
        </authorList>
    </citation>
    <scope>NUCLEOTIDE SEQUENCE</scope>
    <source>
        <strain evidence="2">CHK160-4876</strain>
    </source>
</reference>
<evidence type="ECO:0000313" key="2">
    <source>
        <dbReference type="EMBL" id="HJH11213.1"/>
    </source>
</evidence>
<dbReference type="PROSITE" id="PS51186">
    <property type="entry name" value="GNAT"/>
    <property type="match status" value="1"/>
</dbReference>
<evidence type="ECO:0000313" key="3">
    <source>
        <dbReference type="Proteomes" id="UP000700212"/>
    </source>
</evidence>
<gene>
    <name evidence="2" type="ORF">K8V30_05880</name>
</gene>
<proteinExistence type="predicted"/>
<dbReference type="AlphaFoldDB" id="A0A921NCL3"/>
<dbReference type="Gene3D" id="3.40.630.30">
    <property type="match status" value="1"/>
</dbReference>
<dbReference type="SUPFAM" id="SSF55729">
    <property type="entry name" value="Acyl-CoA N-acyltransferases (Nat)"/>
    <property type="match status" value="1"/>
</dbReference>
<accession>A0A921NCL3</accession>
<dbReference type="PANTHER" id="PTHR43792:SF1">
    <property type="entry name" value="N-ACETYLTRANSFERASE DOMAIN-CONTAINING PROTEIN"/>
    <property type="match status" value="1"/>
</dbReference>
<dbReference type="InterPro" id="IPR016181">
    <property type="entry name" value="Acyl_CoA_acyltransferase"/>
</dbReference>
<name>A0A921NCL3_9BACL</name>
<dbReference type="Pfam" id="PF13302">
    <property type="entry name" value="Acetyltransf_3"/>
    <property type="match status" value="1"/>
</dbReference>
<dbReference type="InterPro" id="IPR051531">
    <property type="entry name" value="N-acetyltransferase"/>
</dbReference>
<dbReference type="GO" id="GO:0016747">
    <property type="term" value="F:acyltransferase activity, transferring groups other than amino-acyl groups"/>
    <property type="evidence" value="ECO:0007669"/>
    <property type="project" value="InterPro"/>
</dbReference>
<feature type="domain" description="N-acetyltransferase" evidence="1">
    <location>
        <begin position="2"/>
        <end position="156"/>
    </location>
</feature>
<reference evidence="2" key="1">
    <citation type="journal article" date="2021" name="PeerJ">
        <title>Extensive microbial diversity within the chicken gut microbiome revealed by metagenomics and culture.</title>
        <authorList>
            <person name="Gilroy R."/>
            <person name="Ravi A."/>
            <person name="Getino M."/>
            <person name="Pursley I."/>
            <person name="Horton D.L."/>
            <person name="Alikhan N.F."/>
            <person name="Baker D."/>
            <person name="Gharbi K."/>
            <person name="Hall N."/>
            <person name="Watson M."/>
            <person name="Adriaenssens E.M."/>
            <person name="Foster-Nyarko E."/>
            <person name="Jarju S."/>
            <person name="Secka A."/>
            <person name="Antonio M."/>
            <person name="Oren A."/>
            <person name="Chaudhuri R.R."/>
            <person name="La Ragione R."/>
            <person name="Hildebrand F."/>
            <person name="Pallen M.J."/>
        </authorList>
    </citation>
    <scope>NUCLEOTIDE SEQUENCE</scope>
    <source>
        <strain evidence="2">CHK160-4876</strain>
    </source>
</reference>
<dbReference type="Proteomes" id="UP000700212">
    <property type="component" value="Unassembled WGS sequence"/>
</dbReference>
<sequence length="175" mass="19793">MIQLRPHDSKYAEKMSELTSQPAIKNALGLADDMVTIEGIKQFIRHVTTDDKQYSRVIFAGDTLVGVITLKDITVESAHIGTWIGEPYWGRGYNEAAKELMFRYAFEELGLQRVFAGAAKRNIRSLKAQEKLGYVTMDVGKRYPIDLITIEKITGEPCQLNVILRDNFLAQVAKR</sequence>
<dbReference type="InterPro" id="IPR000182">
    <property type="entry name" value="GNAT_dom"/>
</dbReference>
<comment type="caution">
    <text evidence="2">The sequence shown here is derived from an EMBL/GenBank/DDBJ whole genome shotgun (WGS) entry which is preliminary data.</text>
</comment>
<protein>
    <submittedName>
        <fullName evidence="2">GNAT family N-acetyltransferase</fullName>
    </submittedName>
</protein>
<dbReference type="EMBL" id="DYTV01000074">
    <property type="protein sequence ID" value="HJH11213.1"/>
    <property type="molecule type" value="Genomic_DNA"/>
</dbReference>
<evidence type="ECO:0000259" key="1">
    <source>
        <dbReference type="PROSITE" id="PS51186"/>
    </source>
</evidence>